<feature type="transmembrane region" description="Helical" evidence="8">
    <location>
        <begin position="192"/>
        <end position="209"/>
    </location>
</feature>
<keyword evidence="5 8" id="KW-0812">Transmembrane</keyword>
<gene>
    <name evidence="9" type="ORF">BM524_08175</name>
</gene>
<proteinExistence type="inferred from homology"/>
<evidence type="ECO:0000313" key="9">
    <source>
        <dbReference type="EMBL" id="APD89762.1"/>
    </source>
</evidence>
<accession>A0AAC9NRX5</accession>
<evidence type="ECO:0000256" key="1">
    <source>
        <dbReference type="ARBA" id="ARBA00004651"/>
    </source>
</evidence>
<dbReference type="InterPro" id="IPR052017">
    <property type="entry name" value="TSUP"/>
</dbReference>
<dbReference type="PANTHER" id="PTHR30269">
    <property type="entry name" value="TRANSMEMBRANE PROTEIN YFCA"/>
    <property type="match status" value="1"/>
</dbReference>
<feature type="transmembrane region" description="Helical" evidence="8">
    <location>
        <begin position="123"/>
        <end position="150"/>
    </location>
</feature>
<keyword evidence="7 8" id="KW-0472">Membrane</keyword>
<keyword evidence="4 8" id="KW-1003">Cell membrane</keyword>
<reference evidence="9 10" key="1">
    <citation type="submission" date="2016-11" db="EMBL/GenBank/DDBJ databases">
        <title>Networking in microbes: conjugative elements and plasmids in the genus Alteromonas.</title>
        <authorList>
            <person name="Lopez-Perez M."/>
            <person name="Ramon-Marco N."/>
            <person name="Rodriguez-Valera F."/>
        </authorList>
    </citation>
    <scope>NUCLEOTIDE SEQUENCE [LARGE SCALE GENOMIC DNA]</scope>
    <source>
        <strain evidence="9 10">CP48</strain>
    </source>
</reference>
<sequence>MSFIIVAIGVFIAFAVEAMTGFGSIVIALSIGALVMDITQLMHWLVPLNIIMTGPLVYQNRGYIDHALLFKQVLPFMGAGTLTGLLVTDYIPAEYSKGLFALVICWFAIRSLALLSAPAHNHIARGALIFSAGITHGLFASGGPLLVYACARTQMTKERFRATLLSVWFILNACLCVWFLLFEDLASQAKSIMWLIPCVIAGALLGNILHKKVSQSFFSRLVFALLLVVGLLLLTKTLIQILNL</sequence>
<evidence type="ECO:0000256" key="4">
    <source>
        <dbReference type="ARBA" id="ARBA00022475"/>
    </source>
</evidence>
<feature type="transmembrane region" description="Helical" evidence="8">
    <location>
        <begin position="221"/>
        <end position="242"/>
    </location>
</feature>
<evidence type="ECO:0000256" key="3">
    <source>
        <dbReference type="ARBA" id="ARBA00022448"/>
    </source>
</evidence>
<feature type="transmembrane region" description="Helical" evidence="8">
    <location>
        <begin position="98"/>
        <end position="117"/>
    </location>
</feature>
<feature type="transmembrane region" description="Helical" evidence="8">
    <location>
        <begin position="162"/>
        <end position="180"/>
    </location>
</feature>
<feature type="transmembrane region" description="Helical" evidence="8">
    <location>
        <begin position="41"/>
        <end position="58"/>
    </location>
</feature>
<dbReference type="Proteomes" id="UP000182101">
    <property type="component" value="Chromosome"/>
</dbReference>
<organism evidence="9 10">
    <name type="scientific">Alteromonas mediterranea</name>
    <dbReference type="NCBI Taxonomy" id="314275"/>
    <lineage>
        <taxon>Bacteria</taxon>
        <taxon>Pseudomonadati</taxon>
        <taxon>Pseudomonadota</taxon>
        <taxon>Gammaproteobacteria</taxon>
        <taxon>Alteromonadales</taxon>
        <taxon>Alteromonadaceae</taxon>
        <taxon>Alteromonas/Salinimonas group</taxon>
        <taxon>Alteromonas</taxon>
    </lineage>
</organism>
<dbReference type="GO" id="GO:0005886">
    <property type="term" value="C:plasma membrane"/>
    <property type="evidence" value="ECO:0007669"/>
    <property type="project" value="UniProtKB-SubCell"/>
</dbReference>
<protein>
    <recommendedName>
        <fullName evidence="8">Probable membrane transporter protein</fullName>
    </recommendedName>
</protein>
<feature type="transmembrane region" description="Helical" evidence="8">
    <location>
        <begin position="73"/>
        <end position="91"/>
    </location>
</feature>
<evidence type="ECO:0000256" key="2">
    <source>
        <dbReference type="ARBA" id="ARBA00009142"/>
    </source>
</evidence>
<evidence type="ECO:0000256" key="8">
    <source>
        <dbReference type="RuleBase" id="RU363041"/>
    </source>
</evidence>
<feature type="transmembrane region" description="Helical" evidence="8">
    <location>
        <begin position="6"/>
        <end position="29"/>
    </location>
</feature>
<dbReference type="InterPro" id="IPR002781">
    <property type="entry name" value="TM_pro_TauE-like"/>
</dbReference>
<dbReference type="AlphaFoldDB" id="A0AAC9NRX5"/>
<dbReference type="Pfam" id="PF01925">
    <property type="entry name" value="TauE"/>
    <property type="match status" value="1"/>
</dbReference>
<evidence type="ECO:0000256" key="6">
    <source>
        <dbReference type="ARBA" id="ARBA00022989"/>
    </source>
</evidence>
<comment type="subcellular location">
    <subcellularLocation>
        <location evidence="1 8">Cell membrane</location>
        <topology evidence="1 8">Multi-pass membrane protein</topology>
    </subcellularLocation>
</comment>
<dbReference type="EMBL" id="CP018024">
    <property type="protein sequence ID" value="APD89762.1"/>
    <property type="molecule type" value="Genomic_DNA"/>
</dbReference>
<dbReference type="PANTHER" id="PTHR30269:SF37">
    <property type="entry name" value="MEMBRANE TRANSPORTER PROTEIN"/>
    <property type="match status" value="1"/>
</dbReference>
<keyword evidence="6 8" id="KW-1133">Transmembrane helix</keyword>
<evidence type="ECO:0000256" key="7">
    <source>
        <dbReference type="ARBA" id="ARBA00023136"/>
    </source>
</evidence>
<dbReference type="RefSeq" id="WP_071959130.1">
    <property type="nucleotide sequence ID" value="NZ_CP018024.1"/>
</dbReference>
<evidence type="ECO:0000256" key="5">
    <source>
        <dbReference type="ARBA" id="ARBA00022692"/>
    </source>
</evidence>
<comment type="similarity">
    <text evidence="2 8">Belongs to the 4-toluene sulfonate uptake permease (TSUP) (TC 2.A.102) family.</text>
</comment>
<evidence type="ECO:0000313" key="10">
    <source>
        <dbReference type="Proteomes" id="UP000182101"/>
    </source>
</evidence>
<name>A0AAC9NRX5_9ALTE</name>
<keyword evidence="3" id="KW-0813">Transport</keyword>